<name>C1MJD0_MICPC</name>
<feature type="region of interest" description="Disordered" evidence="5">
    <location>
        <begin position="1"/>
        <end position="89"/>
    </location>
</feature>
<dbReference type="GO" id="GO:0016121">
    <property type="term" value="P:carotene catabolic process"/>
    <property type="evidence" value="ECO:0007669"/>
    <property type="project" value="TreeGrafter"/>
</dbReference>
<dbReference type="InterPro" id="IPR004294">
    <property type="entry name" value="Carotenoid_Oase"/>
</dbReference>
<organism evidence="7">
    <name type="scientific">Micromonas pusilla (strain CCMP1545)</name>
    <name type="common">Picoplanktonic green alga</name>
    <dbReference type="NCBI Taxonomy" id="564608"/>
    <lineage>
        <taxon>Eukaryota</taxon>
        <taxon>Viridiplantae</taxon>
        <taxon>Chlorophyta</taxon>
        <taxon>Mamiellophyceae</taxon>
        <taxon>Mamiellales</taxon>
        <taxon>Mamiellaceae</taxon>
        <taxon>Micromonas</taxon>
    </lineage>
</organism>
<feature type="binding site" evidence="4">
    <location>
        <position position="268"/>
    </location>
    <ligand>
        <name>Fe cation</name>
        <dbReference type="ChEBI" id="CHEBI:24875"/>
        <note>catalytic</note>
    </ligand>
</feature>
<proteinExistence type="inferred from homology"/>
<evidence type="ECO:0000256" key="2">
    <source>
        <dbReference type="ARBA" id="ARBA00022723"/>
    </source>
</evidence>
<keyword evidence="2 4" id="KW-0479">Metal-binding</keyword>
<dbReference type="OrthoDB" id="1069523at2759"/>
<dbReference type="EMBL" id="GG663735">
    <property type="protein sequence ID" value="EEH60544.1"/>
    <property type="molecule type" value="Genomic_DNA"/>
</dbReference>
<reference evidence="6 7" key="1">
    <citation type="journal article" date="2009" name="Science">
        <title>Green evolution and dynamic adaptations revealed by genomes of the marine picoeukaryotes Micromonas.</title>
        <authorList>
            <person name="Worden A.Z."/>
            <person name="Lee J.H."/>
            <person name="Mock T."/>
            <person name="Rouze P."/>
            <person name="Simmons M.P."/>
            <person name="Aerts A.L."/>
            <person name="Allen A.E."/>
            <person name="Cuvelier M.L."/>
            <person name="Derelle E."/>
            <person name="Everett M.V."/>
            <person name="Foulon E."/>
            <person name="Grimwood J."/>
            <person name="Gundlach H."/>
            <person name="Henrissat B."/>
            <person name="Napoli C."/>
            <person name="McDonald S.M."/>
            <person name="Parker M.S."/>
            <person name="Rombauts S."/>
            <person name="Salamov A."/>
            <person name="Von Dassow P."/>
            <person name="Badger J.H."/>
            <person name="Coutinho P.M."/>
            <person name="Demir E."/>
            <person name="Dubchak I."/>
            <person name="Gentemann C."/>
            <person name="Eikrem W."/>
            <person name="Gready J.E."/>
            <person name="John U."/>
            <person name="Lanier W."/>
            <person name="Lindquist E.A."/>
            <person name="Lucas S."/>
            <person name="Mayer K.F."/>
            <person name="Moreau H."/>
            <person name="Not F."/>
            <person name="Otillar R."/>
            <person name="Panaud O."/>
            <person name="Pangilinan J."/>
            <person name="Paulsen I."/>
            <person name="Piegu B."/>
            <person name="Poliakov A."/>
            <person name="Robbens S."/>
            <person name="Schmutz J."/>
            <person name="Toulza E."/>
            <person name="Wyss T."/>
            <person name="Zelensky A."/>
            <person name="Zhou K."/>
            <person name="Armbrust E.V."/>
            <person name="Bhattacharya D."/>
            <person name="Goodenough U.W."/>
            <person name="Van de Peer Y."/>
            <person name="Grigoriev I.V."/>
        </authorList>
    </citation>
    <scope>NUCLEOTIDE SEQUENCE [LARGE SCALE GENOMIC DNA]</scope>
    <source>
        <strain evidence="6 7">CCMP1545</strain>
    </source>
</reference>
<dbReference type="KEGG" id="mpp:MICPUCDRAFT_13068"/>
<evidence type="ECO:0000313" key="6">
    <source>
        <dbReference type="EMBL" id="EEH60544.1"/>
    </source>
</evidence>
<comment type="cofactor">
    <cofactor evidence="4">
        <name>Fe(2+)</name>
        <dbReference type="ChEBI" id="CHEBI:29033"/>
    </cofactor>
    <text evidence="4">Binds 1 Fe(2+) ion per subunit.</text>
</comment>
<feature type="compositionally biased region" description="Low complexity" evidence="5">
    <location>
        <begin position="54"/>
        <end position="64"/>
    </location>
</feature>
<evidence type="ECO:0000256" key="4">
    <source>
        <dbReference type="PIRSR" id="PIRSR604294-1"/>
    </source>
</evidence>
<evidence type="ECO:0000313" key="7">
    <source>
        <dbReference type="Proteomes" id="UP000001876"/>
    </source>
</evidence>
<dbReference type="Pfam" id="PF03055">
    <property type="entry name" value="RPE65"/>
    <property type="match status" value="1"/>
</dbReference>
<feature type="binding site" evidence="4">
    <location>
        <position position="595"/>
    </location>
    <ligand>
        <name>Fe cation</name>
        <dbReference type="ChEBI" id="CHEBI:24875"/>
        <note>catalytic</note>
    </ligand>
</feature>
<sequence>MRASATSPPSRFAAPGAARLRARAPRRAAAAAASRGVARAAIEPPAAKKEEKASSTSRASSVVPKWGLPRDPLPAGPSPPPSGTWGPSAQTIDDWRSIYRNTSLSTTDGSAPRSIDVANVVGEIPTDLNGTLFRNGPGLLEIFGKKLNQFFDGDGLVYSIAFEDGKPLTFKHNFVGTKGFVDEQAARKMLYKGAFAIGNPKGDAFYNPFDFDVKNVANTGVVDWAGELYALWEGGKPHKMDPTTLRTTATEVDAVLGAALEVPQMAAHYRVTDADDESKKRLIAFSIESQAEFMQPNKCAFYEWDASGKQAKRETFGVPDATFGMFHDCLVTENWYMLLQNPTALDPKKLLTEYMFAKCALAEVIAFQDGKSATLHMLPRTEAARKIGQKAIPVDNQFFFHHVNAFEPSDGDASKVVFDSAPWSFMDFSMNLDSVTPAFYNGGSRVEYTRFEVDVRMETSSQASLSNRVMEFPQARSILHWFPYDRYNYVYAAGAAVKDDVMWGPNQCLVKFNTAPEVGAKAEESVWYFGERCFMQEPIFARKPTGVDEDDGYVLVVVNDAGRDKSDLHVFDAKKIEDGPVATVTLEDHLPPGLHGYWSDVVHA</sequence>
<gene>
    <name evidence="6" type="ORF">MICPUCDRAFT_13068</name>
</gene>
<dbReference type="RefSeq" id="XP_003055292.1">
    <property type="nucleotide sequence ID" value="XM_003055246.1"/>
</dbReference>
<comment type="similarity">
    <text evidence="1">Belongs to the carotenoid oxygenase family.</text>
</comment>
<dbReference type="GeneID" id="9680493"/>
<dbReference type="AlphaFoldDB" id="C1MJD0"/>
<dbReference type="OMA" id="RVEYTRF"/>
<dbReference type="PANTHER" id="PTHR10543">
    <property type="entry name" value="BETA-CAROTENE DIOXYGENASE"/>
    <property type="match status" value="1"/>
</dbReference>
<dbReference type="eggNOG" id="KOG1285">
    <property type="taxonomic scope" value="Eukaryota"/>
</dbReference>
<feature type="binding site" evidence="4">
    <location>
        <position position="327"/>
    </location>
    <ligand>
        <name>Fe cation</name>
        <dbReference type="ChEBI" id="CHEBI:24875"/>
        <note>catalytic</note>
    </ligand>
</feature>
<evidence type="ECO:0000256" key="1">
    <source>
        <dbReference type="ARBA" id="ARBA00006787"/>
    </source>
</evidence>
<evidence type="ECO:0000256" key="3">
    <source>
        <dbReference type="ARBA" id="ARBA00023004"/>
    </source>
</evidence>
<keyword evidence="7" id="KW-1185">Reference proteome</keyword>
<evidence type="ECO:0000256" key="5">
    <source>
        <dbReference type="SAM" id="MobiDB-lite"/>
    </source>
</evidence>
<feature type="compositionally biased region" description="Low complexity" evidence="5">
    <location>
        <begin position="27"/>
        <end position="45"/>
    </location>
</feature>
<feature type="compositionally biased region" description="Pro residues" evidence="5">
    <location>
        <begin position="71"/>
        <end position="82"/>
    </location>
</feature>
<dbReference type="Proteomes" id="UP000001876">
    <property type="component" value="Unassembled WGS sequence"/>
</dbReference>
<protein>
    <submittedName>
        <fullName evidence="6">Predicted protein</fullName>
    </submittedName>
</protein>
<dbReference type="GO" id="GO:0010436">
    <property type="term" value="F:carotenoid dioxygenase activity"/>
    <property type="evidence" value="ECO:0007669"/>
    <property type="project" value="TreeGrafter"/>
</dbReference>
<keyword evidence="3 4" id="KW-0408">Iron</keyword>
<feature type="binding site" evidence="4">
    <location>
        <position position="401"/>
    </location>
    <ligand>
        <name>Fe cation</name>
        <dbReference type="ChEBI" id="CHEBI:24875"/>
        <note>catalytic</note>
    </ligand>
</feature>
<dbReference type="GO" id="GO:0046872">
    <property type="term" value="F:metal ion binding"/>
    <property type="evidence" value="ECO:0007669"/>
    <property type="project" value="UniProtKB-KW"/>
</dbReference>
<accession>C1MJD0</accession>
<dbReference type="PANTHER" id="PTHR10543:SF138">
    <property type="entry name" value="CAROTENOID OXYGENASE"/>
    <property type="match status" value="1"/>
</dbReference>